<gene>
    <name evidence="1" type="ORF">H9Q76_01325</name>
</gene>
<evidence type="ECO:0000313" key="1">
    <source>
        <dbReference type="EMBL" id="QNL99982.1"/>
    </source>
</evidence>
<dbReference type="Proteomes" id="UP000515819">
    <property type="component" value="Chromosome"/>
</dbReference>
<keyword evidence="2" id="KW-1185">Reference proteome</keyword>
<dbReference type="RefSeq" id="WP_117780458.1">
    <property type="nucleotide sequence ID" value="NZ_CP060632.1"/>
</dbReference>
<reference evidence="1 2" key="1">
    <citation type="submission" date="2020-08" db="EMBL/GenBank/DDBJ databases">
        <authorList>
            <person name="Liu C."/>
            <person name="Sun Q."/>
        </authorList>
    </citation>
    <scope>NUCLEOTIDE SEQUENCE [LARGE SCALE GENOMIC DNA]</scope>
    <source>
        <strain evidence="1 2">NSJ-4</strain>
    </source>
</reference>
<name>A0A7G9FN51_9FIRM</name>
<accession>A0A7G9FN51</accession>
<proteinExistence type="predicted"/>
<dbReference type="AlphaFoldDB" id="A0A7G9FN51"/>
<dbReference type="EMBL" id="CP060632">
    <property type="protein sequence ID" value="QNL99982.1"/>
    <property type="molecule type" value="Genomic_DNA"/>
</dbReference>
<evidence type="ECO:0000313" key="2">
    <source>
        <dbReference type="Proteomes" id="UP000515819"/>
    </source>
</evidence>
<protein>
    <submittedName>
        <fullName evidence="1">Uncharacterized protein</fullName>
    </submittedName>
</protein>
<sequence length="207" mass="22685">MHYITIIICCSFLALCFVVSRNVSRFKKTHGQSRESLLERESEANSVRKADISTLPYIEIPLDTLPVDTLSACGHSGLADELYALAGKKILNLSMYTNTDLKMTYGPANLDTLSACDDAYADLILLLNKIGKTLLEANDVSSAEQFLSYAVSIGSDITASYTMLATIYADKHDTDHLDELIRKAESITSLSGKTIQIKLHSIKSGLK</sequence>
<dbReference type="KEGG" id="wcp:H9Q76_01325"/>
<organism evidence="1 2">
    <name type="scientific">Wujia chipingensis</name>
    <dbReference type="NCBI Taxonomy" id="2763670"/>
    <lineage>
        <taxon>Bacteria</taxon>
        <taxon>Bacillati</taxon>
        <taxon>Bacillota</taxon>
        <taxon>Clostridia</taxon>
        <taxon>Lachnospirales</taxon>
        <taxon>Lachnospiraceae</taxon>
        <taxon>Wujia</taxon>
    </lineage>
</organism>